<sequence>MAAHEDINLDELITHSLSVPDHETLETTSRLAAEKGVDFLAVKRGDTVVGLCSAVKINKCLSARYGHAVYAQRQIVDFIVENPIIVRDDTDVHQTLQQVFNRKREDFHDDIIIVDSHNKLRGLISTDTLIRVQNSLLHKQLKETDEHKQRLQWKNDQLEHLTDELEHTNAKLIEASNVAEQATRLKSEFLANMSHEIRTPMNGIVGMLSLLAETKLDEEQNELVSTAEVSVNALLRIINDILDFSKIEAGKLEIEHERFDLQELLNSCIMLYQERARSKNIQLNHSDCKLPYQLSGDAVRVRQIVNNLVSNAVKFTKAGTVSLSSEIIRESAEEALIRISIRDTGIGIDPANLSNLFKPFVQADGSTSRDFGGTGLGLSISRKLANLMGGEVDCQSTLGVGSVFHVTIPFPKSIELEATSTPSAPSQNEHTPWSETETDHSCADSEDKTALKVLVVEDNAVNRHVAQRFLENLQCCVNFAENGAIAIEKLKEQCFDIIFMDCQMPVMDGYTATRLIRKGVCGPSKTNTFISAMTAHAMQGDRQKCLDAGMDAYVTKPMRVDDLRAVLDECRRKNHATEQQQQAI</sequence>
<dbReference type="PROSITE" id="PS51371">
    <property type="entry name" value="CBS"/>
    <property type="match status" value="1"/>
</dbReference>
<evidence type="ECO:0000256" key="5">
    <source>
        <dbReference type="PROSITE-ProRule" id="PRU00169"/>
    </source>
</evidence>
<evidence type="ECO:0000256" key="1">
    <source>
        <dbReference type="ARBA" id="ARBA00000085"/>
    </source>
</evidence>
<dbReference type="InterPro" id="IPR036097">
    <property type="entry name" value="HisK_dim/P_sf"/>
</dbReference>
<dbReference type="SUPFAM" id="SSF54631">
    <property type="entry name" value="CBS-domain pair"/>
    <property type="match status" value="1"/>
</dbReference>
<dbReference type="Gene3D" id="3.30.565.10">
    <property type="entry name" value="Histidine kinase-like ATPase, C-terminal domain"/>
    <property type="match status" value="1"/>
</dbReference>
<dbReference type="InterPro" id="IPR046342">
    <property type="entry name" value="CBS_dom_sf"/>
</dbReference>
<comment type="catalytic activity">
    <reaction evidence="1">
        <text>ATP + protein L-histidine = ADP + protein N-phospho-L-histidine.</text>
        <dbReference type="EC" id="2.7.13.3"/>
    </reaction>
</comment>
<feature type="domain" description="Histidine kinase" evidence="9">
    <location>
        <begin position="192"/>
        <end position="412"/>
    </location>
</feature>
<dbReference type="SUPFAM" id="SSF52172">
    <property type="entry name" value="CheY-like"/>
    <property type="match status" value="1"/>
</dbReference>
<gene>
    <name evidence="12" type="ORF">SH580_14505</name>
</gene>
<proteinExistence type="predicted"/>
<dbReference type="Pfam" id="PF00072">
    <property type="entry name" value="Response_reg"/>
    <property type="match status" value="1"/>
</dbReference>
<dbReference type="PANTHER" id="PTHR45339">
    <property type="entry name" value="HYBRID SIGNAL TRANSDUCTION HISTIDINE KINASE J"/>
    <property type="match status" value="1"/>
</dbReference>
<dbReference type="Gene3D" id="3.10.580.10">
    <property type="entry name" value="CBS-domain"/>
    <property type="match status" value="1"/>
</dbReference>
<accession>A0ABZ0RHB7</accession>
<evidence type="ECO:0000259" key="11">
    <source>
        <dbReference type="PROSITE" id="PS51371"/>
    </source>
</evidence>
<evidence type="ECO:0000256" key="7">
    <source>
        <dbReference type="SAM" id="Coils"/>
    </source>
</evidence>
<dbReference type="PANTHER" id="PTHR45339:SF1">
    <property type="entry name" value="HYBRID SIGNAL TRANSDUCTION HISTIDINE KINASE J"/>
    <property type="match status" value="1"/>
</dbReference>
<evidence type="ECO:0000256" key="3">
    <source>
        <dbReference type="ARBA" id="ARBA00022553"/>
    </source>
</evidence>
<dbReference type="SUPFAM" id="SSF55874">
    <property type="entry name" value="ATPase domain of HSP90 chaperone/DNA topoisomerase II/histidine kinase"/>
    <property type="match status" value="1"/>
</dbReference>
<keyword evidence="6" id="KW-0129">CBS domain</keyword>
<feature type="region of interest" description="Disordered" evidence="8">
    <location>
        <begin position="419"/>
        <end position="445"/>
    </location>
</feature>
<dbReference type="CDD" id="cd17546">
    <property type="entry name" value="REC_hyHK_CKI1_RcsC-like"/>
    <property type="match status" value="1"/>
</dbReference>
<keyword evidence="7" id="KW-0175">Coiled coil</keyword>
<keyword evidence="4" id="KW-0902">Two-component regulatory system</keyword>
<dbReference type="InterPro" id="IPR001789">
    <property type="entry name" value="Sig_transdc_resp-reg_receiver"/>
</dbReference>
<dbReference type="CDD" id="cd16922">
    <property type="entry name" value="HATPase_EvgS-ArcB-TorS-like"/>
    <property type="match status" value="1"/>
</dbReference>
<dbReference type="Gene3D" id="1.10.287.130">
    <property type="match status" value="1"/>
</dbReference>
<dbReference type="InterPro" id="IPR004358">
    <property type="entry name" value="Sig_transdc_His_kin-like_C"/>
</dbReference>
<evidence type="ECO:0000259" key="10">
    <source>
        <dbReference type="PROSITE" id="PS50110"/>
    </source>
</evidence>
<dbReference type="EMBL" id="CP138858">
    <property type="protein sequence ID" value="WPJ94644.1"/>
    <property type="molecule type" value="Genomic_DNA"/>
</dbReference>
<feature type="domain" description="CBS" evidence="11">
    <location>
        <begin position="79"/>
        <end position="143"/>
    </location>
</feature>
<dbReference type="InterPro" id="IPR003594">
    <property type="entry name" value="HATPase_dom"/>
</dbReference>
<feature type="domain" description="Response regulatory" evidence="10">
    <location>
        <begin position="452"/>
        <end position="571"/>
    </location>
</feature>
<dbReference type="InterPro" id="IPR036890">
    <property type="entry name" value="HATPase_C_sf"/>
</dbReference>
<dbReference type="InterPro" id="IPR011006">
    <property type="entry name" value="CheY-like_superfamily"/>
</dbReference>
<dbReference type="SMART" id="SM00448">
    <property type="entry name" value="REC"/>
    <property type="match status" value="1"/>
</dbReference>
<dbReference type="Pfam" id="PF02518">
    <property type="entry name" value="HATPase_c"/>
    <property type="match status" value="1"/>
</dbReference>
<keyword evidence="3 5" id="KW-0597">Phosphoprotein</keyword>
<dbReference type="Proteomes" id="UP001324993">
    <property type="component" value="Chromosome"/>
</dbReference>
<dbReference type="RefSeq" id="WP_319831560.1">
    <property type="nucleotide sequence ID" value="NZ_CP138858.1"/>
</dbReference>
<evidence type="ECO:0000259" key="9">
    <source>
        <dbReference type="PROSITE" id="PS50109"/>
    </source>
</evidence>
<reference evidence="12 13" key="1">
    <citation type="submission" date="2023-11" db="EMBL/GenBank/DDBJ databases">
        <title>Coraliomargarita sp. nov., isolated from marine algae.</title>
        <authorList>
            <person name="Lee J.K."/>
            <person name="Baek J.H."/>
            <person name="Kim J.M."/>
            <person name="Choi D.G."/>
            <person name="Jeon C.O."/>
        </authorList>
    </citation>
    <scope>NUCLEOTIDE SEQUENCE [LARGE SCALE GENOMIC DNA]</scope>
    <source>
        <strain evidence="12 13">J2-16</strain>
    </source>
</reference>
<name>A0ABZ0RHB7_9BACT</name>
<dbReference type="Pfam" id="PF00571">
    <property type="entry name" value="CBS"/>
    <property type="match status" value="1"/>
</dbReference>
<keyword evidence="13" id="KW-1185">Reference proteome</keyword>
<feature type="compositionally biased region" description="Polar residues" evidence="8">
    <location>
        <begin position="419"/>
        <end position="435"/>
    </location>
</feature>
<dbReference type="InterPro" id="IPR005467">
    <property type="entry name" value="His_kinase_dom"/>
</dbReference>
<dbReference type="SMART" id="SM00387">
    <property type="entry name" value="HATPase_c"/>
    <property type="match status" value="1"/>
</dbReference>
<dbReference type="Gene3D" id="3.40.50.2300">
    <property type="match status" value="1"/>
</dbReference>
<dbReference type="CDD" id="cd00082">
    <property type="entry name" value="HisKA"/>
    <property type="match status" value="1"/>
</dbReference>
<protein>
    <recommendedName>
        <fullName evidence="2">histidine kinase</fullName>
        <ecNumber evidence="2">2.7.13.3</ecNumber>
    </recommendedName>
</protein>
<evidence type="ECO:0000313" key="13">
    <source>
        <dbReference type="Proteomes" id="UP001324993"/>
    </source>
</evidence>
<dbReference type="SMART" id="SM00388">
    <property type="entry name" value="HisKA"/>
    <property type="match status" value="1"/>
</dbReference>
<dbReference type="InterPro" id="IPR003661">
    <property type="entry name" value="HisK_dim/P_dom"/>
</dbReference>
<dbReference type="EC" id="2.7.13.3" evidence="2"/>
<dbReference type="PRINTS" id="PR00344">
    <property type="entry name" value="BCTRLSENSOR"/>
</dbReference>
<evidence type="ECO:0000256" key="6">
    <source>
        <dbReference type="PROSITE-ProRule" id="PRU00703"/>
    </source>
</evidence>
<evidence type="ECO:0000256" key="8">
    <source>
        <dbReference type="SAM" id="MobiDB-lite"/>
    </source>
</evidence>
<keyword evidence="12" id="KW-0067">ATP-binding</keyword>
<feature type="coiled-coil region" evidence="7">
    <location>
        <begin position="141"/>
        <end position="178"/>
    </location>
</feature>
<evidence type="ECO:0000256" key="4">
    <source>
        <dbReference type="ARBA" id="ARBA00023012"/>
    </source>
</evidence>
<organism evidence="12 13">
    <name type="scientific">Coraliomargarita algicola</name>
    <dbReference type="NCBI Taxonomy" id="3092156"/>
    <lineage>
        <taxon>Bacteria</taxon>
        <taxon>Pseudomonadati</taxon>
        <taxon>Verrucomicrobiota</taxon>
        <taxon>Opitutia</taxon>
        <taxon>Puniceicoccales</taxon>
        <taxon>Coraliomargaritaceae</taxon>
        <taxon>Coraliomargarita</taxon>
    </lineage>
</organism>
<dbReference type="Pfam" id="PF00512">
    <property type="entry name" value="HisKA"/>
    <property type="match status" value="1"/>
</dbReference>
<keyword evidence="12" id="KW-0547">Nucleotide-binding</keyword>
<feature type="modified residue" description="4-aspartylphosphate" evidence="5">
    <location>
        <position position="501"/>
    </location>
</feature>
<dbReference type="GO" id="GO:0005524">
    <property type="term" value="F:ATP binding"/>
    <property type="evidence" value="ECO:0007669"/>
    <property type="project" value="UniProtKB-KW"/>
</dbReference>
<evidence type="ECO:0000313" key="12">
    <source>
        <dbReference type="EMBL" id="WPJ94644.1"/>
    </source>
</evidence>
<dbReference type="PROSITE" id="PS50109">
    <property type="entry name" value="HIS_KIN"/>
    <property type="match status" value="1"/>
</dbReference>
<dbReference type="InterPro" id="IPR000644">
    <property type="entry name" value="CBS_dom"/>
</dbReference>
<dbReference type="SUPFAM" id="SSF47384">
    <property type="entry name" value="Homodimeric domain of signal transducing histidine kinase"/>
    <property type="match status" value="1"/>
</dbReference>
<dbReference type="PROSITE" id="PS50110">
    <property type="entry name" value="RESPONSE_REGULATORY"/>
    <property type="match status" value="1"/>
</dbReference>
<evidence type="ECO:0000256" key="2">
    <source>
        <dbReference type="ARBA" id="ARBA00012438"/>
    </source>
</evidence>